<reference evidence="3" key="1">
    <citation type="submission" date="2023-06" db="EMBL/GenBank/DDBJ databases">
        <title>Sysu t00039.</title>
        <authorList>
            <person name="Gao L."/>
            <person name="Fang B.-Z."/>
            <person name="Li W.-J."/>
        </authorList>
    </citation>
    <scope>NUCLEOTIDE SEQUENCE</scope>
    <source>
        <strain evidence="3">SYSU T00039</strain>
    </source>
</reference>
<evidence type="ECO:0000313" key="2">
    <source>
        <dbReference type="EMBL" id="MDN4482919.1"/>
    </source>
</evidence>
<protein>
    <submittedName>
        <fullName evidence="3">Anti-sigma factor</fullName>
    </submittedName>
</protein>
<dbReference type="AlphaFoldDB" id="A0AAW7M3W5"/>
<keyword evidence="1" id="KW-0812">Transmembrane</keyword>
<dbReference type="GO" id="GO:0005886">
    <property type="term" value="C:plasma membrane"/>
    <property type="evidence" value="ECO:0007669"/>
    <property type="project" value="InterPro"/>
</dbReference>
<sequence length="396" mass="42510">MTQAAWEEAYRETGPLVHTLALRALGSVEEAEDVVRRVFAAAAASESPLEARLLLHDAADRITGDLERRVRAKLAALDDGDVGAEPVTDSRAVVAEADRILLRCSMETLSEDDRALLERAFVHGDPRYELAMMTGISEQELDERLRDAVLALWTGPRLEGEHAPVETLAMRAVRGRVADGHGAHLAGCKECKDVWRGLNDLVGAITRMPASAPVLAPRAGLWDELVAGIEAGEGAEPEPDWREEARLAAARAARRRTMLMTVAVVLSGLVAGLAVVVSQLLIEPDREMGVSASLTDPRERGVDAGRAWVEVQDDGAQVLVVEGRYSEYPDGYLEIWVTVDGVDGPVSLGTLTSAHYSVLVPVSLGDLDGALVQISKEPWDGDATRTGEIVARGVLG</sequence>
<evidence type="ECO:0000313" key="3">
    <source>
        <dbReference type="EMBL" id="MDN4488549.1"/>
    </source>
</evidence>
<evidence type="ECO:0000313" key="4">
    <source>
        <dbReference type="Proteomes" id="UP001172737"/>
    </source>
</evidence>
<accession>A0AAW7M3W5</accession>
<comment type="caution">
    <text evidence="3">The sequence shown here is derived from an EMBL/GenBank/DDBJ whole genome shotgun (WGS) entry which is preliminary data.</text>
</comment>
<feature type="transmembrane region" description="Helical" evidence="1">
    <location>
        <begin position="259"/>
        <end position="282"/>
    </location>
</feature>
<dbReference type="EMBL" id="JAUHPX010000005">
    <property type="protein sequence ID" value="MDN4488549.1"/>
    <property type="molecule type" value="Genomic_DNA"/>
</dbReference>
<keyword evidence="1" id="KW-1133">Transmembrane helix</keyword>
<evidence type="ECO:0000256" key="1">
    <source>
        <dbReference type="SAM" id="Phobius"/>
    </source>
</evidence>
<gene>
    <name evidence="2" type="ORF">QQ002_05120</name>
    <name evidence="3" type="ORF">QQX10_10255</name>
</gene>
<evidence type="ECO:0000313" key="5">
    <source>
        <dbReference type="Proteomes" id="UP001172756"/>
    </source>
</evidence>
<dbReference type="EMBL" id="JAUHQB010000002">
    <property type="protein sequence ID" value="MDN4482919.1"/>
    <property type="molecule type" value="Genomic_DNA"/>
</dbReference>
<dbReference type="Gene3D" id="1.10.1740.10">
    <property type="match status" value="1"/>
</dbReference>
<dbReference type="Proteomes" id="UP001172756">
    <property type="component" value="Unassembled WGS sequence"/>
</dbReference>
<dbReference type="Gene3D" id="1.10.10.10">
    <property type="entry name" value="Winged helix-like DNA-binding domain superfamily/Winged helix DNA-binding domain"/>
    <property type="match status" value="1"/>
</dbReference>
<dbReference type="InterPro" id="IPR036388">
    <property type="entry name" value="WH-like_DNA-bd_sf"/>
</dbReference>
<dbReference type="RefSeq" id="WP_301119394.1">
    <property type="nucleotide sequence ID" value="NZ_JAUHPX010000005.1"/>
</dbReference>
<organism evidence="3 4">
    <name type="scientific">Demequina lignilytica</name>
    <dbReference type="NCBI Taxonomy" id="3051663"/>
    <lineage>
        <taxon>Bacteria</taxon>
        <taxon>Bacillati</taxon>
        <taxon>Actinomycetota</taxon>
        <taxon>Actinomycetes</taxon>
        <taxon>Micrococcales</taxon>
        <taxon>Demequinaceae</taxon>
        <taxon>Demequina</taxon>
    </lineage>
</organism>
<reference evidence="2 5" key="2">
    <citation type="submission" date="2023-06" db="EMBL/GenBank/DDBJ databases">
        <title>SYSU T0a273.</title>
        <authorList>
            <person name="Gao L."/>
            <person name="Fang B.-Z."/>
            <person name="Li W.-J."/>
        </authorList>
    </citation>
    <scope>NUCLEOTIDE SEQUENCE [LARGE SCALE GENOMIC DNA]</scope>
    <source>
        <strain evidence="2 5">SYSU T0a273</strain>
    </source>
</reference>
<keyword evidence="1" id="KW-0472">Membrane</keyword>
<proteinExistence type="predicted"/>
<dbReference type="Proteomes" id="UP001172737">
    <property type="component" value="Unassembled WGS sequence"/>
</dbReference>
<keyword evidence="4" id="KW-1185">Reference proteome</keyword>
<name>A0AAW7M3W5_9MICO</name>